<dbReference type="HOGENOM" id="CLU_019126_0_0_6"/>
<dbReference type="Pfam" id="PF13231">
    <property type="entry name" value="PMT_2"/>
    <property type="match status" value="1"/>
</dbReference>
<feature type="transmembrane region" description="Helical" evidence="8">
    <location>
        <begin position="177"/>
        <end position="195"/>
    </location>
</feature>
<feature type="transmembrane region" description="Helical" evidence="8">
    <location>
        <begin position="276"/>
        <end position="299"/>
    </location>
</feature>
<gene>
    <name evidence="10" type="ORF">XCCB100_3222</name>
</gene>
<evidence type="ECO:0000256" key="5">
    <source>
        <dbReference type="ARBA" id="ARBA00022692"/>
    </source>
</evidence>
<feature type="transmembrane region" description="Helical" evidence="8">
    <location>
        <begin position="391"/>
        <end position="408"/>
    </location>
</feature>
<organism evidence="10 11">
    <name type="scientific">Xanthomonas campestris pv. campestris (strain B100)</name>
    <dbReference type="NCBI Taxonomy" id="509169"/>
    <lineage>
        <taxon>Bacteria</taxon>
        <taxon>Pseudomonadati</taxon>
        <taxon>Pseudomonadota</taxon>
        <taxon>Gammaproteobacteria</taxon>
        <taxon>Lysobacterales</taxon>
        <taxon>Lysobacteraceae</taxon>
        <taxon>Xanthomonas</taxon>
    </lineage>
</organism>
<feature type="transmembrane region" description="Helical" evidence="8">
    <location>
        <begin position="332"/>
        <end position="354"/>
    </location>
</feature>
<evidence type="ECO:0000259" key="9">
    <source>
        <dbReference type="Pfam" id="PF13231"/>
    </source>
</evidence>
<dbReference type="GO" id="GO:0016763">
    <property type="term" value="F:pentosyltransferase activity"/>
    <property type="evidence" value="ECO:0007669"/>
    <property type="project" value="TreeGrafter"/>
</dbReference>
<dbReference type="GO" id="GO:0005886">
    <property type="term" value="C:plasma membrane"/>
    <property type="evidence" value="ECO:0007669"/>
    <property type="project" value="UniProtKB-SubCell"/>
</dbReference>
<feature type="transmembrane region" description="Helical" evidence="8">
    <location>
        <begin position="146"/>
        <end position="165"/>
    </location>
</feature>
<keyword evidence="3 10" id="KW-0328">Glycosyltransferase</keyword>
<accession>B0RY67</accession>
<dbReference type="EMBL" id="AM920689">
    <property type="protein sequence ID" value="CAP52587.1"/>
    <property type="molecule type" value="Genomic_DNA"/>
</dbReference>
<dbReference type="PANTHER" id="PTHR33908">
    <property type="entry name" value="MANNOSYLTRANSFERASE YKCB-RELATED"/>
    <property type="match status" value="1"/>
</dbReference>
<dbReference type="Proteomes" id="UP000001188">
    <property type="component" value="Chromosome"/>
</dbReference>
<keyword evidence="4 10" id="KW-0808">Transferase</keyword>
<feature type="transmembrane region" description="Helical" evidence="8">
    <location>
        <begin position="420"/>
        <end position="443"/>
    </location>
</feature>
<feature type="domain" description="Glycosyltransferase RgtA/B/C/D-like" evidence="9">
    <location>
        <begin position="128"/>
        <end position="262"/>
    </location>
</feature>
<evidence type="ECO:0000313" key="10">
    <source>
        <dbReference type="EMBL" id="CAP52587.1"/>
    </source>
</evidence>
<dbReference type="KEGG" id="xca:xcc-b100_3222"/>
<evidence type="ECO:0000256" key="2">
    <source>
        <dbReference type="ARBA" id="ARBA00022475"/>
    </source>
</evidence>
<feature type="transmembrane region" description="Helical" evidence="8">
    <location>
        <begin position="73"/>
        <end position="91"/>
    </location>
</feature>
<dbReference type="InterPro" id="IPR038731">
    <property type="entry name" value="RgtA/B/C-like"/>
</dbReference>
<evidence type="ECO:0000256" key="4">
    <source>
        <dbReference type="ARBA" id="ARBA00022679"/>
    </source>
</evidence>
<feature type="transmembrane region" description="Helical" evidence="8">
    <location>
        <begin position="226"/>
        <end position="255"/>
    </location>
</feature>
<evidence type="ECO:0000256" key="6">
    <source>
        <dbReference type="ARBA" id="ARBA00022989"/>
    </source>
</evidence>
<evidence type="ECO:0000256" key="8">
    <source>
        <dbReference type="SAM" id="Phobius"/>
    </source>
</evidence>
<keyword evidence="6 8" id="KW-1133">Transmembrane helix</keyword>
<evidence type="ECO:0000313" key="11">
    <source>
        <dbReference type="Proteomes" id="UP000001188"/>
    </source>
</evidence>
<name>B0RY67_XANCB</name>
<dbReference type="PANTHER" id="PTHR33908:SF3">
    <property type="entry name" value="UNDECAPRENYL PHOSPHATE-ALPHA-4-AMINO-4-DEOXY-L-ARABINOSE ARABINOSYL TRANSFERASE"/>
    <property type="match status" value="1"/>
</dbReference>
<protein>
    <submittedName>
        <fullName evidence="10">Glycosyltransferase</fullName>
        <ecNumber evidence="10">2.4.1.-</ecNumber>
    </submittedName>
</protein>
<keyword evidence="2" id="KW-1003">Cell membrane</keyword>
<dbReference type="GO" id="GO:0009103">
    <property type="term" value="P:lipopolysaccharide biosynthetic process"/>
    <property type="evidence" value="ECO:0007669"/>
    <property type="project" value="TreeGrafter"/>
</dbReference>
<dbReference type="EC" id="2.4.1.-" evidence="10"/>
<dbReference type="AlphaFoldDB" id="B0RY67"/>
<feature type="transmembrane region" description="Helical" evidence="8">
    <location>
        <begin position="463"/>
        <end position="481"/>
    </location>
</feature>
<dbReference type="GO" id="GO:0010041">
    <property type="term" value="P:response to iron(III) ion"/>
    <property type="evidence" value="ECO:0007669"/>
    <property type="project" value="TreeGrafter"/>
</dbReference>
<sequence>MLRLSSMTSRRMAVSGASAARTSVRILAEPRRRRRSGAFRHPSDTRMGIVLHRFDQGARVLSAVSAALSRKPALAAALALIVIALLAGLGLRQPNPPDEPRFVLAARTMVETGQWLLPHRGSELYAEKPPVFMWLQAASYELVPHWPIAFLLPSLLAALLTLWLTWDLSRRLWNRRVARYAVLSLFTVLQFGLMAKRAQIDMVLVALTTLSLWGLLRHLLRGPDWRAWVIGLCAAGVGTVTKGVGFLPLLVLLPWMALPRRHPSVLPARALAGRSWLLVLPAFVAGTAVWLGPLGIALLHSPDPALHAYAHELLFKQTGTRYAHAWHHVKPFWYYLQVIATLWLPGCLLLPWLVPAWWRRLRRGDPRLLLLLAWSLLVLVFFSASPGKREVYIFPMLPALCIAAAPLLPGLLRRRGVQRLLLGYVLLLGVAALALGGGIGLHLHWAERSALQRGIALTSLQTMSLWLIGLGLVALGLVAWARGRRAGSALVAATAALWTVTGLGVMPALDPYSSSAALMQRVGERIGPHAELGMLAWKEQNLLQADRPVTDFGFKASWQAQWAQAGPWLAQAPQRRWLFVLKQAVPACVARAQVVEIGESNRNQWQLVPGTAWHAGCNAAGSAAEGADADTDTD</sequence>
<dbReference type="InterPro" id="IPR050297">
    <property type="entry name" value="LipidA_mod_glycosyltrf_83"/>
</dbReference>
<evidence type="ECO:0000256" key="1">
    <source>
        <dbReference type="ARBA" id="ARBA00004651"/>
    </source>
</evidence>
<evidence type="ECO:0000256" key="3">
    <source>
        <dbReference type="ARBA" id="ARBA00022676"/>
    </source>
</evidence>
<comment type="subcellular location">
    <subcellularLocation>
        <location evidence="1">Cell membrane</location>
        <topology evidence="1">Multi-pass membrane protein</topology>
    </subcellularLocation>
</comment>
<keyword evidence="7 8" id="KW-0472">Membrane</keyword>
<proteinExistence type="predicted"/>
<evidence type="ECO:0000256" key="7">
    <source>
        <dbReference type="ARBA" id="ARBA00023136"/>
    </source>
</evidence>
<reference evidence="10 11" key="1">
    <citation type="journal article" date="2008" name="J. Biotechnol.">
        <title>The genome of Xanthomonas campestris pv. campestris B100 and its use for the reconstruction of metabolic pathways involved in xanthan biosynthesis.</title>
        <authorList>
            <person name="Vorholter F.J."/>
            <person name="Schneiker S."/>
            <person name="Goesmann A."/>
            <person name="Krause L."/>
            <person name="Bekel T."/>
            <person name="Kaiser O."/>
            <person name="Linke B."/>
            <person name="Patschkowski T."/>
            <person name="Ruckert C."/>
            <person name="Schmid J."/>
            <person name="Sidhu V.K."/>
            <person name="Sieber V."/>
            <person name="Tauch A."/>
            <person name="Watt S.A."/>
            <person name="Weisshaar B."/>
            <person name="Becker A."/>
            <person name="Niehaus K."/>
            <person name="Puhler A."/>
        </authorList>
    </citation>
    <scope>NUCLEOTIDE SEQUENCE [LARGE SCALE GENOMIC DNA]</scope>
    <source>
        <strain evidence="10 11">B100</strain>
    </source>
</reference>
<keyword evidence="5 8" id="KW-0812">Transmembrane</keyword>
<feature type="transmembrane region" description="Helical" evidence="8">
    <location>
        <begin position="488"/>
        <end position="509"/>
    </location>
</feature>
<feature type="transmembrane region" description="Helical" evidence="8">
    <location>
        <begin position="366"/>
        <end position="385"/>
    </location>
</feature>